<evidence type="ECO:0000313" key="5">
    <source>
        <dbReference type="EMBL" id="MXP78773.1"/>
    </source>
</evidence>
<sequence>MIFMVTSVDSNIYLVFDIDDTMYDLMAPFKKAHDHLFAGRVNADTTELFKKSRIYSDIILEREKNGEIPSTDSFHERLRMTYQDVRLKITREESALFEAEYRYYQTKIEMFDFMRDVLDYCKEARLPIAVLTNGSYKGQWKKTEALNLQSWFSPEQIFISGEIGYHKPDVRAFQAVSERMHFLPEQTWYVGDTYESDIIGASQAGWHTIWLNHRMRACPEENCIADKEIHEGIFLLPLIKTLL</sequence>
<dbReference type="NCBIfam" id="TIGR01509">
    <property type="entry name" value="HAD-SF-IA-v3"/>
    <property type="match status" value="1"/>
</dbReference>
<dbReference type="NCBIfam" id="TIGR01549">
    <property type="entry name" value="HAD-SF-IA-v1"/>
    <property type="match status" value="1"/>
</dbReference>
<dbReference type="InterPro" id="IPR023198">
    <property type="entry name" value="PGP-like_dom2"/>
</dbReference>
<dbReference type="Proteomes" id="UP000460412">
    <property type="component" value="Unassembled WGS sequence"/>
</dbReference>
<dbReference type="GO" id="GO:0046872">
    <property type="term" value="F:metal ion binding"/>
    <property type="evidence" value="ECO:0007669"/>
    <property type="project" value="UniProtKB-KW"/>
</dbReference>
<proteinExistence type="predicted"/>
<dbReference type="Pfam" id="PF00702">
    <property type="entry name" value="Hydrolase"/>
    <property type="match status" value="1"/>
</dbReference>
<dbReference type="GO" id="GO:0016791">
    <property type="term" value="F:phosphatase activity"/>
    <property type="evidence" value="ECO:0007669"/>
    <property type="project" value="TreeGrafter"/>
</dbReference>
<dbReference type="SUPFAM" id="SSF56784">
    <property type="entry name" value="HAD-like"/>
    <property type="match status" value="1"/>
</dbReference>
<dbReference type="InterPro" id="IPR036412">
    <property type="entry name" value="HAD-like_sf"/>
</dbReference>
<comment type="caution">
    <text evidence="5">The sequence shown here is derived from an EMBL/GenBank/DDBJ whole genome shotgun (WGS) entry which is preliminary data.</text>
</comment>
<comment type="cofactor">
    <cofactor evidence="1">
        <name>Mg(2+)</name>
        <dbReference type="ChEBI" id="CHEBI:18420"/>
    </cofactor>
</comment>
<evidence type="ECO:0000313" key="6">
    <source>
        <dbReference type="Proteomes" id="UP000460412"/>
    </source>
</evidence>
<accession>A0A7X3MLR8</accession>
<dbReference type="AlphaFoldDB" id="A0A7X3MLR8"/>
<reference evidence="5 6" key="1">
    <citation type="submission" date="2019-12" db="EMBL/GenBank/DDBJ databases">
        <title>Sporaefaciens musculi gen. nov., sp. nov., a novel bacterium isolated from the caecum of an obese mouse.</title>
        <authorList>
            <person name="Rasmussen T.S."/>
            <person name="Streidl T."/>
            <person name="Hitch T.C.A."/>
            <person name="Wortmann E."/>
            <person name="Deptula P."/>
            <person name="Hansen M."/>
            <person name="Nielsen D.S."/>
            <person name="Clavel T."/>
            <person name="Vogensen F.K."/>
        </authorList>
    </citation>
    <scope>NUCLEOTIDE SEQUENCE [LARGE SCALE GENOMIC DNA]</scope>
    <source>
        <strain evidence="5 6">WCA-9-b2</strain>
    </source>
</reference>
<dbReference type="PANTHER" id="PTHR46470">
    <property type="entry name" value="N-ACYLNEURAMINATE-9-PHOSPHATASE"/>
    <property type="match status" value="1"/>
</dbReference>
<dbReference type="PANTHER" id="PTHR46470:SF2">
    <property type="entry name" value="GLYCERALDEHYDE 3-PHOSPHATE PHOSPHATASE"/>
    <property type="match status" value="1"/>
</dbReference>
<organism evidence="5 6">
    <name type="scientific">Sporofaciens musculi</name>
    <dbReference type="NCBI Taxonomy" id="2681861"/>
    <lineage>
        <taxon>Bacteria</taxon>
        <taxon>Bacillati</taxon>
        <taxon>Bacillota</taxon>
        <taxon>Clostridia</taxon>
        <taxon>Lachnospirales</taxon>
        <taxon>Lachnospiraceae</taxon>
        <taxon>Sporofaciens</taxon>
    </lineage>
</organism>
<dbReference type="EMBL" id="WUQX01000001">
    <property type="protein sequence ID" value="MXP78773.1"/>
    <property type="molecule type" value="Genomic_DNA"/>
</dbReference>
<name>A0A7X3MLR8_9FIRM</name>
<dbReference type="RefSeq" id="WP_159755880.1">
    <property type="nucleotide sequence ID" value="NZ_WUQX01000001.1"/>
</dbReference>
<evidence type="ECO:0000256" key="1">
    <source>
        <dbReference type="ARBA" id="ARBA00001946"/>
    </source>
</evidence>
<evidence type="ECO:0000256" key="4">
    <source>
        <dbReference type="ARBA" id="ARBA00022842"/>
    </source>
</evidence>
<keyword evidence="6" id="KW-1185">Reference proteome</keyword>
<dbReference type="InterPro" id="IPR023214">
    <property type="entry name" value="HAD_sf"/>
</dbReference>
<keyword evidence="4" id="KW-0460">Magnesium</keyword>
<dbReference type="GO" id="GO:0044281">
    <property type="term" value="P:small molecule metabolic process"/>
    <property type="evidence" value="ECO:0007669"/>
    <property type="project" value="UniProtKB-ARBA"/>
</dbReference>
<evidence type="ECO:0000256" key="2">
    <source>
        <dbReference type="ARBA" id="ARBA00022723"/>
    </source>
</evidence>
<dbReference type="InterPro" id="IPR006439">
    <property type="entry name" value="HAD-SF_hydro_IA"/>
</dbReference>
<dbReference type="Gene3D" id="1.10.150.240">
    <property type="entry name" value="Putative phosphatase, domain 2"/>
    <property type="match status" value="1"/>
</dbReference>
<gene>
    <name evidence="5" type="ORF">GN277_26565</name>
</gene>
<protein>
    <submittedName>
        <fullName evidence="5">HAD-IA family hydrolase</fullName>
    </submittedName>
</protein>
<dbReference type="Gene3D" id="3.40.50.1000">
    <property type="entry name" value="HAD superfamily/HAD-like"/>
    <property type="match status" value="1"/>
</dbReference>
<dbReference type="InterPro" id="IPR051400">
    <property type="entry name" value="HAD-like_hydrolase"/>
</dbReference>
<evidence type="ECO:0000256" key="3">
    <source>
        <dbReference type="ARBA" id="ARBA00022801"/>
    </source>
</evidence>
<dbReference type="SFLD" id="SFLDG01129">
    <property type="entry name" value="C1.5:_HAD__Beta-PGM__Phosphata"/>
    <property type="match status" value="1"/>
</dbReference>
<keyword evidence="2" id="KW-0479">Metal-binding</keyword>
<keyword evidence="3 5" id="KW-0378">Hydrolase</keyword>
<dbReference type="SFLD" id="SFLDS00003">
    <property type="entry name" value="Haloacid_Dehalogenase"/>
    <property type="match status" value="1"/>
</dbReference>